<evidence type="ECO:0000313" key="14">
    <source>
        <dbReference type="Proteomes" id="UP000241639"/>
    </source>
</evidence>
<evidence type="ECO:0000256" key="6">
    <source>
        <dbReference type="ARBA" id="ARBA00022741"/>
    </source>
</evidence>
<evidence type="ECO:0000256" key="7">
    <source>
        <dbReference type="ARBA" id="ARBA00022842"/>
    </source>
</evidence>
<dbReference type="InterPro" id="IPR002646">
    <property type="entry name" value="PolA_pol_head_dom"/>
</dbReference>
<dbReference type="InterPro" id="IPR043519">
    <property type="entry name" value="NT_sf"/>
</dbReference>
<keyword evidence="6" id="KW-0547">Nucleotide-binding</keyword>
<feature type="domain" description="tRNA nucleotidyltransferase/poly(A) polymerase RNA and SrmB- binding" evidence="11">
    <location>
        <begin position="169"/>
        <end position="225"/>
    </location>
</feature>
<dbReference type="InterPro" id="IPR050264">
    <property type="entry name" value="Bact_CCA-adding_enz_type3_sf"/>
</dbReference>
<dbReference type="RefSeq" id="WP_107725505.1">
    <property type="nucleotide sequence ID" value="NZ_PZZP01000001.1"/>
</dbReference>
<evidence type="ECO:0000256" key="1">
    <source>
        <dbReference type="ARBA" id="ARBA00001946"/>
    </source>
</evidence>
<accession>A0A2T4ZA50</accession>
<dbReference type="Pfam" id="PF13735">
    <property type="entry name" value="tRNA_NucTran2_2"/>
    <property type="match status" value="1"/>
</dbReference>
<comment type="similarity">
    <text evidence="9">Belongs to the tRNA nucleotidyltransferase/poly(A) polymerase family.</text>
</comment>
<dbReference type="InterPro" id="IPR032810">
    <property type="entry name" value="CCA-adding_enz_C"/>
</dbReference>
<evidence type="ECO:0000259" key="12">
    <source>
        <dbReference type="Pfam" id="PF13735"/>
    </source>
</evidence>
<sequence length="410" mass="45639">MSANREAALKTMKKLERAGYQAFLVGGCVRDRLRGVEPADYDVATDAHPEAVMALFPGTAPTGLAHGTVTVTAEGAAVEVTTFRREAGYSDHRRPDEVQFVSDLTEDLARRDFTINAMAEDLRGQVMDPFGGQEDLKRKTIRAVGEPLERFTEDALRMVRAIRFHAQLGFTIDPRTEAAIASCRENLRPLAVERVTAELDKMWKAPHPAASISLLWMHGLFCCLPPFFQWDSIADQPQVPLSHLDRFPDSDTRWVFFLLACGVEADKIGMRLESLRLPSRSVKRMVALAQIAAYSPAPPTAEEAKRWMLEYGGDLYREGISLFPGLERLGVEATERLSQDAVGWLEVMPILRREELALDGQELADSLHRVPGPWLKPMLEHLLEQVALGRIPNTKQALIEAGEAFGKPDS</sequence>
<gene>
    <name evidence="13" type="ORF">C8J48_1333</name>
</gene>
<dbReference type="GO" id="GO:0046872">
    <property type="term" value="F:metal ion binding"/>
    <property type="evidence" value="ECO:0007669"/>
    <property type="project" value="UniProtKB-KW"/>
</dbReference>
<dbReference type="GO" id="GO:0000166">
    <property type="term" value="F:nucleotide binding"/>
    <property type="evidence" value="ECO:0007669"/>
    <property type="project" value="UniProtKB-KW"/>
</dbReference>
<dbReference type="Proteomes" id="UP000241639">
    <property type="component" value="Unassembled WGS sequence"/>
</dbReference>
<evidence type="ECO:0000259" key="11">
    <source>
        <dbReference type="Pfam" id="PF12627"/>
    </source>
</evidence>
<evidence type="ECO:0000256" key="3">
    <source>
        <dbReference type="ARBA" id="ARBA00022694"/>
    </source>
</evidence>
<dbReference type="CDD" id="cd05398">
    <property type="entry name" value="NT_ClassII-CCAase"/>
    <property type="match status" value="1"/>
</dbReference>
<dbReference type="AlphaFoldDB" id="A0A2T4ZA50"/>
<dbReference type="OrthoDB" id="9805698at2"/>
<keyword evidence="2 9" id="KW-0808">Transferase</keyword>
<dbReference type="SUPFAM" id="SSF81301">
    <property type="entry name" value="Nucleotidyltransferase"/>
    <property type="match status" value="1"/>
</dbReference>
<evidence type="ECO:0000259" key="10">
    <source>
        <dbReference type="Pfam" id="PF01743"/>
    </source>
</evidence>
<proteinExistence type="inferred from homology"/>
<dbReference type="GO" id="GO:0008033">
    <property type="term" value="P:tRNA processing"/>
    <property type="evidence" value="ECO:0007669"/>
    <property type="project" value="UniProtKB-KW"/>
</dbReference>
<reference evidence="13 14" key="1">
    <citation type="submission" date="2018-04" db="EMBL/GenBank/DDBJ databases">
        <title>Genomic Encyclopedia of Archaeal and Bacterial Type Strains, Phase II (KMG-II): from individual species to whole genera.</title>
        <authorList>
            <person name="Goeker M."/>
        </authorList>
    </citation>
    <scope>NUCLEOTIDE SEQUENCE [LARGE SCALE GENOMIC DNA]</scope>
    <source>
        <strain evidence="13 14">DSM 45169</strain>
    </source>
</reference>
<dbReference type="EMBL" id="PZZP01000001">
    <property type="protein sequence ID" value="PTM58743.1"/>
    <property type="molecule type" value="Genomic_DNA"/>
</dbReference>
<keyword evidence="14" id="KW-1185">Reference proteome</keyword>
<feature type="domain" description="CCA-adding enzyme C-terminal" evidence="12">
    <location>
        <begin position="247"/>
        <end position="400"/>
    </location>
</feature>
<dbReference type="PANTHER" id="PTHR46173">
    <property type="entry name" value="CCA TRNA NUCLEOTIDYLTRANSFERASE 1, MITOCHONDRIAL"/>
    <property type="match status" value="1"/>
</dbReference>
<evidence type="ECO:0000313" key="13">
    <source>
        <dbReference type="EMBL" id="PTM58743.1"/>
    </source>
</evidence>
<dbReference type="NCBIfam" id="NF009814">
    <property type="entry name" value="PRK13299.1"/>
    <property type="match status" value="1"/>
</dbReference>
<evidence type="ECO:0000256" key="5">
    <source>
        <dbReference type="ARBA" id="ARBA00022723"/>
    </source>
</evidence>
<name>A0A2T4ZA50_9BACL</name>
<keyword evidence="3" id="KW-0819">tRNA processing</keyword>
<evidence type="ECO:0000256" key="4">
    <source>
        <dbReference type="ARBA" id="ARBA00022695"/>
    </source>
</evidence>
<dbReference type="SUPFAM" id="SSF81891">
    <property type="entry name" value="Poly A polymerase C-terminal region-like"/>
    <property type="match status" value="1"/>
</dbReference>
<keyword evidence="7" id="KW-0460">Magnesium</keyword>
<evidence type="ECO:0000256" key="9">
    <source>
        <dbReference type="RuleBase" id="RU003953"/>
    </source>
</evidence>
<evidence type="ECO:0000256" key="2">
    <source>
        <dbReference type="ARBA" id="ARBA00022679"/>
    </source>
</evidence>
<comment type="cofactor">
    <cofactor evidence="1">
        <name>Mg(2+)</name>
        <dbReference type="ChEBI" id="CHEBI:18420"/>
    </cofactor>
</comment>
<dbReference type="Gene3D" id="1.10.3090.10">
    <property type="entry name" value="cca-adding enzyme, domain 2"/>
    <property type="match status" value="1"/>
</dbReference>
<protein>
    <submittedName>
        <fullName evidence="13">tRNA nucleotidyltransferase (CCA-adding enzyme)</fullName>
    </submittedName>
</protein>
<dbReference type="Gene3D" id="1.10.246.80">
    <property type="match status" value="1"/>
</dbReference>
<dbReference type="PROSITE" id="PS51257">
    <property type="entry name" value="PROKAR_LIPOPROTEIN"/>
    <property type="match status" value="1"/>
</dbReference>
<feature type="domain" description="Poly A polymerase head" evidence="10">
    <location>
        <begin position="22"/>
        <end position="142"/>
    </location>
</feature>
<keyword evidence="4" id="KW-0548">Nucleotidyltransferase</keyword>
<dbReference type="Gene3D" id="3.30.460.10">
    <property type="entry name" value="Beta Polymerase, domain 2"/>
    <property type="match status" value="1"/>
</dbReference>
<evidence type="ECO:0000256" key="8">
    <source>
        <dbReference type="ARBA" id="ARBA00022884"/>
    </source>
</evidence>
<keyword evidence="5" id="KW-0479">Metal-binding</keyword>
<dbReference type="Pfam" id="PF01743">
    <property type="entry name" value="PolyA_pol"/>
    <property type="match status" value="1"/>
</dbReference>
<comment type="caution">
    <text evidence="13">The sequence shown here is derived from an EMBL/GenBank/DDBJ whole genome shotgun (WGS) entry which is preliminary data.</text>
</comment>
<dbReference type="GO" id="GO:0000049">
    <property type="term" value="F:tRNA binding"/>
    <property type="evidence" value="ECO:0007669"/>
    <property type="project" value="TreeGrafter"/>
</dbReference>
<dbReference type="GO" id="GO:0016779">
    <property type="term" value="F:nucleotidyltransferase activity"/>
    <property type="evidence" value="ECO:0007669"/>
    <property type="project" value="UniProtKB-KW"/>
</dbReference>
<dbReference type="Pfam" id="PF12627">
    <property type="entry name" value="PolyA_pol_RNAbd"/>
    <property type="match status" value="1"/>
</dbReference>
<organism evidence="13 14">
    <name type="scientific">Desmospora activa DSM 45169</name>
    <dbReference type="NCBI Taxonomy" id="1121389"/>
    <lineage>
        <taxon>Bacteria</taxon>
        <taxon>Bacillati</taxon>
        <taxon>Bacillota</taxon>
        <taxon>Bacilli</taxon>
        <taxon>Bacillales</taxon>
        <taxon>Thermoactinomycetaceae</taxon>
        <taxon>Desmospora</taxon>
    </lineage>
</organism>
<keyword evidence="8 9" id="KW-0694">RNA-binding</keyword>
<dbReference type="PANTHER" id="PTHR46173:SF1">
    <property type="entry name" value="CCA TRNA NUCLEOTIDYLTRANSFERASE 1, MITOCHONDRIAL"/>
    <property type="match status" value="1"/>
</dbReference>
<dbReference type="InterPro" id="IPR032828">
    <property type="entry name" value="PolyA_RNA-bd"/>
</dbReference>